<dbReference type="OrthoDB" id="9806180at2"/>
<dbReference type="InterPro" id="IPR002168">
    <property type="entry name" value="Lipase_GDXG_HIS_AS"/>
</dbReference>
<dbReference type="PANTHER" id="PTHR48081">
    <property type="entry name" value="AB HYDROLASE SUPERFAMILY PROTEIN C4A8.06C"/>
    <property type="match status" value="1"/>
</dbReference>
<evidence type="ECO:0000256" key="2">
    <source>
        <dbReference type="ARBA" id="ARBA00022801"/>
    </source>
</evidence>
<evidence type="ECO:0000313" key="5">
    <source>
        <dbReference type="Proteomes" id="UP000292085"/>
    </source>
</evidence>
<name>A0A4Q6Y5M9_9SPHN</name>
<dbReference type="InterPro" id="IPR029058">
    <property type="entry name" value="AB_hydrolase_fold"/>
</dbReference>
<feature type="domain" description="Alpha/beta hydrolase fold-3" evidence="3">
    <location>
        <begin position="80"/>
        <end position="277"/>
    </location>
</feature>
<dbReference type="InterPro" id="IPR050300">
    <property type="entry name" value="GDXG_lipolytic_enzyme"/>
</dbReference>
<dbReference type="PANTHER" id="PTHR48081:SF8">
    <property type="entry name" value="ALPHA_BETA HYDROLASE FOLD-3 DOMAIN-CONTAINING PROTEIN-RELATED"/>
    <property type="match status" value="1"/>
</dbReference>
<comment type="similarity">
    <text evidence="1">Belongs to the 'GDXG' lipolytic enzyme family.</text>
</comment>
<evidence type="ECO:0000313" key="4">
    <source>
        <dbReference type="EMBL" id="RZF64759.1"/>
    </source>
</evidence>
<keyword evidence="2 4" id="KW-0378">Hydrolase</keyword>
<dbReference type="AlphaFoldDB" id="A0A4Q6Y5M9"/>
<dbReference type="Proteomes" id="UP000292085">
    <property type="component" value="Unassembled WGS sequence"/>
</dbReference>
<accession>A0A4Q6Y5M9</accession>
<evidence type="ECO:0000259" key="3">
    <source>
        <dbReference type="Pfam" id="PF07859"/>
    </source>
</evidence>
<dbReference type="Gene3D" id="3.40.50.1820">
    <property type="entry name" value="alpha/beta hydrolase"/>
    <property type="match status" value="1"/>
</dbReference>
<dbReference type="RefSeq" id="WP_130156653.1">
    <property type="nucleotide sequence ID" value="NZ_SGIS01000011.1"/>
</dbReference>
<organism evidence="4 5">
    <name type="scientific">Sphingomonas populi</name>
    <dbReference type="NCBI Taxonomy" id="2484750"/>
    <lineage>
        <taxon>Bacteria</taxon>
        <taxon>Pseudomonadati</taxon>
        <taxon>Pseudomonadota</taxon>
        <taxon>Alphaproteobacteria</taxon>
        <taxon>Sphingomonadales</taxon>
        <taxon>Sphingomonadaceae</taxon>
        <taxon>Sphingomonas</taxon>
    </lineage>
</organism>
<dbReference type="PROSITE" id="PS01173">
    <property type="entry name" value="LIPASE_GDXG_HIS"/>
    <property type="match status" value="1"/>
</dbReference>
<protein>
    <submittedName>
        <fullName evidence="4">Alpha/beta hydrolase</fullName>
    </submittedName>
</protein>
<dbReference type="GO" id="GO:0016787">
    <property type="term" value="F:hydrolase activity"/>
    <property type="evidence" value="ECO:0007669"/>
    <property type="project" value="UniProtKB-KW"/>
</dbReference>
<evidence type="ECO:0000256" key="1">
    <source>
        <dbReference type="ARBA" id="ARBA00010515"/>
    </source>
</evidence>
<keyword evidence="5" id="KW-1185">Reference proteome</keyword>
<dbReference type="EMBL" id="SGIS01000011">
    <property type="protein sequence ID" value="RZF64759.1"/>
    <property type="molecule type" value="Genomic_DNA"/>
</dbReference>
<dbReference type="SUPFAM" id="SSF53474">
    <property type="entry name" value="alpha/beta-Hydrolases"/>
    <property type="match status" value="1"/>
</dbReference>
<reference evidence="4 5" key="1">
    <citation type="submission" date="2019-02" db="EMBL/GenBank/DDBJ databases">
        <authorList>
            <person name="Li Y."/>
        </authorList>
    </citation>
    <scope>NUCLEOTIDE SEQUENCE [LARGE SCALE GENOMIC DNA]</scope>
    <source>
        <strain evidence="4 5">3-7</strain>
    </source>
</reference>
<sequence>MGPLDPEMQAMLDRRNALNLPGFSAGTVADVRRTFAQSQAALPPDRGAKVARIEDFSIPAPHGAVPARRYVAGATAHGLILYLHGGGWVFGTLDAFDPVCRQLAFVTGAEVVSVDYRLAPEHPFPGPLDDAWTALLALAGAGPVAVMGDSAGGNLAAALAIRARDHRGPHIDLQVLLYPVLSPDFERPSYAQFGRGDYLISTEDMRWFWNHYVPVADRANPEAVPLLADLAGLPEAIVVLGGCDPLHDEGLAYAARLRAAGVAVRLRDHPGMAHGFCTLIDLLSAANREIDAIGGLIAGAFASARTAPSDTR</sequence>
<dbReference type="InterPro" id="IPR013094">
    <property type="entry name" value="AB_hydrolase_3"/>
</dbReference>
<gene>
    <name evidence="4" type="ORF">EWE75_09060</name>
</gene>
<comment type="caution">
    <text evidence="4">The sequence shown here is derived from an EMBL/GenBank/DDBJ whole genome shotgun (WGS) entry which is preliminary data.</text>
</comment>
<dbReference type="Pfam" id="PF07859">
    <property type="entry name" value="Abhydrolase_3"/>
    <property type="match status" value="1"/>
</dbReference>
<proteinExistence type="inferred from homology"/>